<evidence type="ECO:0000313" key="1">
    <source>
        <dbReference type="EMBL" id="SHE53694.1"/>
    </source>
</evidence>
<sequence length="72" mass="8512">MERICLICNSMVSENINCPNCEEKMTDLGRIQEFRDAYGNAEEIEENEKCIHYFQCPICKTYKKVLGDYVYM</sequence>
<keyword evidence="2" id="KW-1185">Reference proteome</keyword>
<dbReference type="RefSeq" id="WP_072893263.1">
    <property type="nucleotide sequence ID" value="NZ_FQVM01000004.1"/>
</dbReference>
<evidence type="ECO:0000313" key="2">
    <source>
        <dbReference type="Proteomes" id="UP000184035"/>
    </source>
</evidence>
<protein>
    <submittedName>
        <fullName evidence="1">Uncharacterized protein</fullName>
    </submittedName>
</protein>
<gene>
    <name evidence="1" type="ORF">SAMN05443638_104117</name>
</gene>
<name>A0A1M4UAI7_9CLOT</name>
<dbReference type="OrthoDB" id="1683552at2"/>
<dbReference type="AlphaFoldDB" id="A0A1M4UAI7"/>
<dbReference type="Proteomes" id="UP000184035">
    <property type="component" value="Unassembled WGS sequence"/>
</dbReference>
<organism evidence="1 2">
    <name type="scientific">Clostridium fallax</name>
    <dbReference type="NCBI Taxonomy" id="1533"/>
    <lineage>
        <taxon>Bacteria</taxon>
        <taxon>Bacillati</taxon>
        <taxon>Bacillota</taxon>
        <taxon>Clostridia</taxon>
        <taxon>Eubacteriales</taxon>
        <taxon>Clostridiaceae</taxon>
        <taxon>Clostridium</taxon>
    </lineage>
</organism>
<reference evidence="1 2" key="1">
    <citation type="submission" date="2016-11" db="EMBL/GenBank/DDBJ databases">
        <authorList>
            <person name="Jaros S."/>
            <person name="Januszkiewicz K."/>
            <person name="Wedrychowicz H."/>
        </authorList>
    </citation>
    <scope>NUCLEOTIDE SEQUENCE [LARGE SCALE GENOMIC DNA]</scope>
    <source>
        <strain evidence="1 2">DSM 2631</strain>
    </source>
</reference>
<accession>A0A1M4UAI7</accession>
<dbReference type="EMBL" id="FQVM01000004">
    <property type="protein sequence ID" value="SHE53694.1"/>
    <property type="molecule type" value="Genomic_DNA"/>
</dbReference>
<dbReference type="STRING" id="1533.SAMN05443638_104117"/>
<proteinExistence type="predicted"/>